<feature type="transmembrane region" description="Helical" evidence="10">
    <location>
        <begin position="102"/>
        <end position="120"/>
    </location>
</feature>
<feature type="transmembrane region" description="Helical" evidence="10">
    <location>
        <begin position="255"/>
        <end position="271"/>
    </location>
</feature>
<feature type="transmembrane region" description="Helical" evidence="10">
    <location>
        <begin position="318"/>
        <end position="337"/>
    </location>
</feature>
<comment type="similarity">
    <text evidence="2">Belongs to the CcmF/CycK/Ccl1/NrfE/CcsA family.</text>
</comment>
<evidence type="ECO:0000313" key="14">
    <source>
        <dbReference type="Proteomes" id="UP000777935"/>
    </source>
</evidence>
<dbReference type="GO" id="GO:0016829">
    <property type="term" value="F:lyase activity"/>
    <property type="evidence" value="ECO:0007669"/>
    <property type="project" value="UniProtKB-KW"/>
</dbReference>
<comment type="subcellular location">
    <subcellularLocation>
        <location evidence="1">Cell inner membrane</location>
        <topology evidence="1">Multi-pass membrane protein</topology>
    </subcellularLocation>
</comment>
<feature type="domain" description="Cytochrome c assembly protein" evidence="11">
    <location>
        <begin position="95"/>
        <end position="301"/>
    </location>
</feature>
<keyword evidence="8 10" id="KW-0472">Membrane</keyword>
<evidence type="ECO:0000313" key="13">
    <source>
        <dbReference type="EMBL" id="NSX55591.1"/>
    </source>
</evidence>
<feature type="transmembrane region" description="Helical" evidence="10">
    <location>
        <begin position="280"/>
        <end position="298"/>
    </location>
</feature>
<feature type="domain" description="Cytochrome c-type biogenesis protein CcmF C-terminal" evidence="12">
    <location>
        <begin position="455"/>
        <end position="693"/>
    </location>
</feature>
<dbReference type="PRINTS" id="PR01410">
    <property type="entry name" value="CCBIOGENESIS"/>
</dbReference>
<evidence type="ECO:0000256" key="8">
    <source>
        <dbReference type="ARBA" id="ARBA00023136"/>
    </source>
</evidence>
<name>A0ABX2IRR9_9RHOB</name>
<dbReference type="InterPro" id="IPR003568">
    <property type="entry name" value="Cyt_c_biogenesis_CcmF"/>
</dbReference>
<feature type="transmembrane region" description="Helical" evidence="10">
    <location>
        <begin position="358"/>
        <end position="379"/>
    </location>
</feature>
<dbReference type="EMBL" id="JABUFE010000007">
    <property type="protein sequence ID" value="NSX55591.1"/>
    <property type="molecule type" value="Genomic_DNA"/>
</dbReference>
<evidence type="ECO:0000256" key="7">
    <source>
        <dbReference type="ARBA" id="ARBA00022989"/>
    </source>
</evidence>
<feature type="transmembrane region" description="Helical" evidence="10">
    <location>
        <begin position="12"/>
        <end position="36"/>
    </location>
</feature>
<keyword evidence="6" id="KW-0201">Cytochrome c-type biogenesis</keyword>
<keyword evidence="3" id="KW-1003">Cell membrane</keyword>
<dbReference type="Proteomes" id="UP000777935">
    <property type="component" value="Unassembled WGS sequence"/>
</dbReference>
<reference evidence="13 14" key="1">
    <citation type="submission" date="2020-06" db="EMBL/GenBank/DDBJ databases">
        <title>Sulfitobacter algicola sp. nov., isolated from green algae.</title>
        <authorList>
            <person name="Wang C."/>
        </authorList>
    </citation>
    <scope>NUCLEOTIDE SEQUENCE [LARGE SCALE GENOMIC DNA]</scope>
    <source>
        <strain evidence="13 14">1151</strain>
    </source>
</reference>
<feature type="transmembrane region" description="Helical" evidence="10">
    <location>
        <begin position="505"/>
        <end position="526"/>
    </location>
</feature>
<feature type="transmembrane region" description="Helical" evidence="10">
    <location>
        <begin position="181"/>
        <end position="201"/>
    </location>
</feature>
<keyword evidence="7 10" id="KW-1133">Transmembrane helix</keyword>
<dbReference type="PANTHER" id="PTHR43653">
    <property type="entry name" value="CYTOCHROME C ASSEMBLY PROTEIN-RELATED"/>
    <property type="match status" value="1"/>
</dbReference>
<evidence type="ECO:0000256" key="10">
    <source>
        <dbReference type="SAM" id="Phobius"/>
    </source>
</evidence>
<feature type="transmembrane region" description="Helical" evidence="10">
    <location>
        <begin position="430"/>
        <end position="448"/>
    </location>
</feature>
<comment type="caution">
    <text evidence="13">The sequence shown here is derived from an EMBL/GenBank/DDBJ whole genome shotgun (WGS) entry which is preliminary data.</text>
</comment>
<protein>
    <submittedName>
        <fullName evidence="13">Heme lyase CcmF/NrfE family subunit</fullName>
    </submittedName>
</protein>
<proteinExistence type="inferred from homology"/>
<feature type="transmembrane region" description="Helical" evidence="10">
    <location>
        <begin position="132"/>
        <end position="154"/>
    </location>
</feature>
<accession>A0ABX2IRR9</accession>
<feature type="transmembrane region" description="Helical" evidence="10">
    <location>
        <begin position="48"/>
        <end position="68"/>
    </location>
</feature>
<dbReference type="InterPro" id="IPR003567">
    <property type="entry name" value="Cyt_c_biogenesis"/>
</dbReference>
<evidence type="ECO:0000256" key="5">
    <source>
        <dbReference type="ARBA" id="ARBA00022692"/>
    </source>
</evidence>
<feature type="transmembrane region" description="Helical" evidence="10">
    <location>
        <begin position="213"/>
        <end position="235"/>
    </location>
</feature>
<feature type="transmembrane region" description="Helical" evidence="10">
    <location>
        <begin position="399"/>
        <end position="418"/>
    </location>
</feature>
<keyword evidence="14" id="KW-1185">Reference proteome</keyword>
<keyword evidence="5 10" id="KW-0812">Transmembrane</keyword>
<dbReference type="NCBIfam" id="NF007691">
    <property type="entry name" value="PRK10369.1"/>
    <property type="match status" value="1"/>
</dbReference>
<evidence type="ECO:0000256" key="1">
    <source>
        <dbReference type="ARBA" id="ARBA00004429"/>
    </source>
</evidence>
<evidence type="ECO:0000256" key="9">
    <source>
        <dbReference type="ARBA" id="ARBA00037230"/>
    </source>
</evidence>
<evidence type="ECO:0000259" key="11">
    <source>
        <dbReference type="Pfam" id="PF01578"/>
    </source>
</evidence>
<evidence type="ECO:0000256" key="6">
    <source>
        <dbReference type="ARBA" id="ARBA00022748"/>
    </source>
</evidence>
<sequence length="713" mass="78273">MPITWFMITELGHFALILAFAVAIVQMIVPLVGASYNRRDWMAVAEPAATAQFLLTGFAFAALTYAFVVSDFSLQLVTLNSHTAKPMLYKITGVWGNHEGSMLLWVLILTLFGAMAAWFGGGLPPTLRARVLAVQSAVAVAFFAFIIFTSNPFIRMAVPPFDGQDLNPLLQDPGLAFHPPFLYLGYVGLSMSFSFAVAALIEGRVDAAWGRWVRPWTLAAWVFLTIGIALGSWWAYYELGWGGFWFWDPVENASFMPWLIAAALLHSAIVVEKREALKSWTILLAILAFGFSLIGAFIVRSGVLTSVHAFANDPERGVYLLIITAIFMGGALVLFAIRASAMEAKGVFSLVSRESALVINNVLLAVSCFIVFIGTMWPLVADLLFDRKLSVGPPFFNQAFTPFMVLLAIAIPFGSLLPWKRGRMEKIMPLLLPALIISFVLLILAVVIEAGLSIRIPIYVAIIAMILFLWQRETLEQLSKFIIPAFILGVSLIALVFTIQTGQSVLGPLGLALGAWVVFAAITELWQRSGKSGARLRRLAGLPRADWGKAVAHAGFGITIFGVAGLMAWQQEDIRVAQIGDRFDVGIHEIELRNVQRAEGPNYITTMAEMIVYRNGRQVEVLRPEKRFYPVANMPTTEAAIKNGILRDVYLVIGDPQANGGWAVRTYIKPFANWIWAGSIIMALGGGLSLSDRRHRIGAGARKTRVPNAVPAE</sequence>
<evidence type="ECO:0000256" key="2">
    <source>
        <dbReference type="ARBA" id="ARBA00009186"/>
    </source>
</evidence>
<feature type="transmembrane region" description="Helical" evidence="10">
    <location>
        <begin position="454"/>
        <end position="470"/>
    </location>
</feature>
<evidence type="ECO:0000259" key="12">
    <source>
        <dbReference type="Pfam" id="PF16327"/>
    </source>
</evidence>
<comment type="function">
    <text evidence="9">Required for the biogenesis of c-type cytochromes. Possible subunit of a heme lyase.</text>
</comment>
<dbReference type="InterPro" id="IPR002541">
    <property type="entry name" value="Cyt_c_assembly"/>
</dbReference>
<keyword evidence="13" id="KW-0456">Lyase</keyword>
<evidence type="ECO:0000256" key="4">
    <source>
        <dbReference type="ARBA" id="ARBA00022519"/>
    </source>
</evidence>
<dbReference type="PRINTS" id="PR01411">
    <property type="entry name" value="CCMFBIOGNSIS"/>
</dbReference>
<evidence type="ECO:0000256" key="3">
    <source>
        <dbReference type="ARBA" id="ARBA00022475"/>
    </source>
</evidence>
<dbReference type="InterPro" id="IPR032523">
    <property type="entry name" value="CcmF_C"/>
</dbReference>
<gene>
    <name evidence="13" type="ORF">HRQ87_12330</name>
</gene>
<dbReference type="PANTHER" id="PTHR43653:SF1">
    <property type="entry name" value="CYTOCHROME C-TYPE BIOGENESIS PROTEIN CCMF"/>
    <property type="match status" value="1"/>
</dbReference>
<feature type="transmembrane region" description="Helical" evidence="10">
    <location>
        <begin position="547"/>
        <end position="569"/>
    </location>
</feature>
<organism evidence="13 14">
    <name type="scientific">Parasulfitobacter algicola</name>
    <dbReference type="NCBI Taxonomy" id="2614809"/>
    <lineage>
        <taxon>Bacteria</taxon>
        <taxon>Pseudomonadati</taxon>
        <taxon>Pseudomonadota</taxon>
        <taxon>Alphaproteobacteria</taxon>
        <taxon>Rhodobacterales</taxon>
        <taxon>Roseobacteraceae</taxon>
        <taxon>Parasulfitobacter</taxon>
    </lineage>
</organism>
<dbReference type="Pfam" id="PF16327">
    <property type="entry name" value="CcmF_C"/>
    <property type="match status" value="1"/>
</dbReference>
<feature type="transmembrane region" description="Helical" evidence="10">
    <location>
        <begin position="482"/>
        <end position="499"/>
    </location>
</feature>
<keyword evidence="4" id="KW-0997">Cell inner membrane</keyword>
<dbReference type="Pfam" id="PF01578">
    <property type="entry name" value="Cytochrom_C_asm"/>
    <property type="match status" value="1"/>
</dbReference>